<gene>
    <name evidence="9" type="ORF">GPECTOR_1g831</name>
</gene>
<evidence type="ECO:0000313" key="9">
    <source>
        <dbReference type="EMBL" id="KXZ56922.1"/>
    </source>
</evidence>
<dbReference type="AlphaFoldDB" id="A0A150H4E0"/>
<dbReference type="Gene3D" id="3.40.50.300">
    <property type="entry name" value="P-loop containing nucleotide triphosphate hydrolases"/>
    <property type="match status" value="1"/>
</dbReference>
<dbReference type="InterPro" id="IPR027417">
    <property type="entry name" value="P-loop_NTPase"/>
</dbReference>
<comment type="similarity">
    <text evidence="1">Belongs to the ABC transporter superfamily. ABCA family. CPR flippase (TC 3.A.1.211) subfamily.</text>
</comment>
<evidence type="ECO:0000256" key="1">
    <source>
        <dbReference type="ARBA" id="ARBA00008526"/>
    </source>
</evidence>
<keyword evidence="4" id="KW-0547">Nucleotide-binding</keyword>
<dbReference type="InterPro" id="IPR003593">
    <property type="entry name" value="AAA+_ATPase"/>
</dbReference>
<feature type="transmembrane region" description="Helical" evidence="7">
    <location>
        <begin position="239"/>
        <end position="263"/>
    </location>
</feature>
<dbReference type="PROSITE" id="PS50893">
    <property type="entry name" value="ABC_TRANSPORTER_2"/>
    <property type="match status" value="1"/>
</dbReference>
<protein>
    <recommendedName>
        <fullName evidence="8">ABC transporter domain-containing protein</fullName>
    </recommendedName>
</protein>
<evidence type="ECO:0000256" key="5">
    <source>
        <dbReference type="ARBA" id="ARBA00022840"/>
    </source>
</evidence>
<keyword evidence="3" id="KW-0677">Repeat</keyword>
<evidence type="ECO:0000256" key="7">
    <source>
        <dbReference type="SAM" id="Phobius"/>
    </source>
</evidence>
<feature type="transmembrane region" description="Helical" evidence="7">
    <location>
        <begin position="275"/>
        <end position="298"/>
    </location>
</feature>
<keyword evidence="7" id="KW-0472">Membrane</keyword>
<evidence type="ECO:0000259" key="8">
    <source>
        <dbReference type="PROSITE" id="PS50893"/>
    </source>
</evidence>
<name>A0A150H4E0_GONPE</name>
<dbReference type="GO" id="GO:0005524">
    <property type="term" value="F:ATP binding"/>
    <property type="evidence" value="ECO:0007669"/>
    <property type="project" value="UniProtKB-KW"/>
</dbReference>
<keyword evidence="7" id="KW-1133">Transmembrane helix</keyword>
<dbReference type="InterPro" id="IPR003439">
    <property type="entry name" value="ABC_transporter-like_ATP-bd"/>
</dbReference>
<feature type="transmembrane region" description="Helical" evidence="7">
    <location>
        <begin position="310"/>
        <end position="333"/>
    </location>
</feature>
<dbReference type="STRING" id="33097.A0A150H4E0"/>
<keyword evidence="2" id="KW-0813">Transport</keyword>
<keyword evidence="7" id="KW-0812">Transmembrane</keyword>
<sequence>MGPTLWNVYDQLLGPTLLPTFDEWVLLSALINGTMEASGDSRRVEGLLQTLLPVMPLAGMQPGWLAAVPDTPQVRAFAAHMSAIHRHFADVFLGTFDSVRDAVDAAEAASGGPSAAAPLRHRKQRWANATSAGSFGAAGSTRKPLVHPVRLWAVLEFKSGPARGGGAEYAIRMDAMNLPSTFTRFTPFNAFYEYGSPLLGLLTACSFALPLAMAVRAMVTQRVTGLQHMMHILGLAPLGWQAAWAIALQPVMLVSFSLEGLLAASTYLRLVQPSLLAVVFGAAALSCSAWAVLLGSVFSEPRAAPTGSFLATLLASVPFLALQHYGASVALLGRNAAGKSTLMAVASGRMAPSLGGCVWVAGLTAQEHLELALVLRGVASPWEYTSLRQAAERLADAVSLPQGMLQALPEQLSGGSQRKLQLAMCMAGEPAVLLLDEVTAGVDSESRQAIWQALLRAKRGPWGAVSSPAGCAPASGPGASSHTSSHRVPDREAHLAAGSGAALLFTSHHLAEVAALADNVAVLEAGCVQSVTPAATLHAALCGSHRVLRVITRPVPATPAPLQRPRLLTRSQLVGMVRCALPPGQAGELKAQLEELAA</sequence>
<evidence type="ECO:0000256" key="2">
    <source>
        <dbReference type="ARBA" id="ARBA00022448"/>
    </source>
</evidence>
<dbReference type="GO" id="GO:0016887">
    <property type="term" value="F:ATP hydrolysis activity"/>
    <property type="evidence" value="ECO:0007669"/>
    <property type="project" value="InterPro"/>
</dbReference>
<dbReference type="PANTHER" id="PTHR19229:SF36">
    <property type="entry name" value="ATP-BINDING CASSETTE SUB-FAMILY A MEMBER 2"/>
    <property type="match status" value="1"/>
</dbReference>
<dbReference type="InterPro" id="IPR026082">
    <property type="entry name" value="ABCA"/>
</dbReference>
<dbReference type="SUPFAM" id="SSF52540">
    <property type="entry name" value="P-loop containing nucleoside triphosphate hydrolases"/>
    <property type="match status" value="1"/>
</dbReference>
<dbReference type="Pfam" id="PF00005">
    <property type="entry name" value="ABC_tran"/>
    <property type="match status" value="1"/>
</dbReference>
<proteinExistence type="inferred from homology"/>
<dbReference type="SMART" id="SM00382">
    <property type="entry name" value="AAA"/>
    <property type="match status" value="1"/>
</dbReference>
<evidence type="ECO:0000256" key="3">
    <source>
        <dbReference type="ARBA" id="ARBA00022737"/>
    </source>
</evidence>
<comment type="caution">
    <text evidence="9">The sequence shown here is derived from an EMBL/GenBank/DDBJ whole genome shotgun (WGS) entry which is preliminary data.</text>
</comment>
<dbReference type="PANTHER" id="PTHR19229">
    <property type="entry name" value="ATP-BINDING CASSETTE TRANSPORTER SUBFAMILY A ABCA"/>
    <property type="match status" value="1"/>
</dbReference>
<feature type="domain" description="ABC transporter" evidence="8">
    <location>
        <begin position="292"/>
        <end position="550"/>
    </location>
</feature>
<dbReference type="GO" id="GO:0140359">
    <property type="term" value="F:ABC-type transporter activity"/>
    <property type="evidence" value="ECO:0007669"/>
    <property type="project" value="InterPro"/>
</dbReference>
<evidence type="ECO:0000256" key="4">
    <source>
        <dbReference type="ARBA" id="ARBA00022741"/>
    </source>
</evidence>
<keyword evidence="10" id="KW-1185">Reference proteome</keyword>
<reference evidence="10" key="1">
    <citation type="journal article" date="2016" name="Nat. Commun.">
        <title>The Gonium pectorale genome demonstrates co-option of cell cycle regulation during the evolution of multicellularity.</title>
        <authorList>
            <person name="Hanschen E.R."/>
            <person name="Marriage T.N."/>
            <person name="Ferris P.J."/>
            <person name="Hamaji T."/>
            <person name="Toyoda A."/>
            <person name="Fujiyama A."/>
            <person name="Neme R."/>
            <person name="Noguchi H."/>
            <person name="Minakuchi Y."/>
            <person name="Suzuki M."/>
            <person name="Kawai-Toyooka H."/>
            <person name="Smith D.R."/>
            <person name="Sparks H."/>
            <person name="Anderson J."/>
            <person name="Bakaric R."/>
            <person name="Luria V."/>
            <person name="Karger A."/>
            <person name="Kirschner M.W."/>
            <person name="Durand P.M."/>
            <person name="Michod R.E."/>
            <person name="Nozaki H."/>
            <person name="Olson B.J."/>
        </authorList>
    </citation>
    <scope>NUCLEOTIDE SEQUENCE [LARGE SCALE GENOMIC DNA]</scope>
    <source>
        <strain evidence="10">NIES-2863</strain>
    </source>
</reference>
<evidence type="ECO:0000256" key="6">
    <source>
        <dbReference type="SAM" id="MobiDB-lite"/>
    </source>
</evidence>
<feature type="region of interest" description="Disordered" evidence="6">
    <location>
        <begin position="466"/>
        <end position="487"/>
    </location>
</feature>
<organism evidence="9 10">
    <name type="scientific">Gonium pectorale</name>
    <name type="common">Green alga</name>
    <dbReference type="NCBI Taxonomy" id="33097"/>
    <lineage>
        <taxon>Eukaryota</taxon>
        <taxon>Viridiplantae</taxon>
        <taxon>Chlorophyta</taxon>
        <taxon>core chlorophytes</taxon>
        <taxon>Chlorophyceae</taxon>
        <taxon>CS clade</taxon>
        <taxon>Chlamydomonadales</taxon>
        <taxon>Volvocaceae</taxon>
        <taxon>Gonium</taxon>
    </lineage>
</organism>
<dbReference type="OrthoDB" id="10255969at2759"/>
<dbReference type="GO" id="GO:0005319">
    <property type="term" value="F:lipid transporter activity"/>
    <property type="evidence" value="ECO:0007669"/>
    <property type="project" value="TreeGrafter"/>
</dbReference>
<keyword evidence="5" id="KW-0067">ATP-binding</keyword>
<feature type="transmembrane region" description="Helical" evidence="7">
    <location>
        <begin position="198"/>
        <end position="219"/>
    </location>
</feature>
<dbReference type="EMBL" id="LSYV01000002">
    <property type="protein sequence ID" value="KXZ56922.1"/>
    <property type="molecule type" value="Genomic_DNA"/>
</dbReference>
<accession>A0A150H4E0</accession>
<evidence type="ECO:0000313" key="10">
    <source>
        <dbReference type="Proteomes" id="UP000075714"/>
    </source>
</evidence>
<dbReference type="GO" id="GO:0016020">
    <property type="term" value="C:membrane"/>
    <property type="evidence" value="ECO:0007669"/>
    <property type="project" value="InterPro"/>
</dbReference>
<feature type="compositionally biased region" description="Low complexity" evidence="6">
    <location>
        <begin position="466"/>
        <end position="483"/>
    </location>
</feature>
<dbReference type="Proteomes" id="UP000075714">
    <property type="component" value="Unassembled WGS sequence"/>
</dbReference>